<keyword evidence="8" id="KW-0966">Cell projection</keyword>
<organism evidence="9 10">
    <name type="scientific">Ranitomeya imitator</name>
    <name type="common">mimic poison frog</name>
    <dbReference type="NCBI Taxonomy" id="111125"/>
    <lineage>
        <taxon>Eukaryota</taxon>
        <taxon>Metazoa</taxon>
        <taxon>Chordata</taxon>
        <taxon>Craniata</taxon>
        <taxon>Vertebrata</taxon>
        <taxon>Euteleostomi</taxon>
        <taxon>Amphibia</taxon>
        <taxon>Batrachia</taxon>
        <taxon>Anura</taxon>
        <taxon>Neobatrachia</taxon>
        <taxon>Hyloidea</taxon>
        <taxon>Dendrobatidae</taxon>
        <taxon>Dendrobatinae</taxon>
        <taxon>Ranitomeya</taxon>
    </lineage>
</organism>
<evidence type="ECO:0000313" key="9">
    <source>
        <dbReference type="EMBL" id="CAJ0966134.1"/>
    </source>
</evidence>
<dbReference type="Proteomes" id="UP001176940">
    <property type="component" value="Unassembled WGS sequence"/>
</dbReference>
<dbReference type="PANTHER" id="PTHR14885">
    <property type="entry name" value="CILIA- AND FLAGELLA-ASSOCIATED PROTEIN 43-RELATED"/>
    <property type="match status" value="1"/>
</dbReference>
<keyword evidence="5" id="KW-0677">Repeat</keyword>
<evidence type="ECO:0000256" key="4">
    <source>
        <dbReference type="ARBA" id="ARBA00022574"/>
    </source>
</evidence>
<protein>
    <submittedName>
        <fullName evidence="9">Uncharacterized protein</fullName>
    </submittedName>
</protein>
<keyword evidence="10" id="KW-1185">Reference proteome</keyword>
<accession>A0ABN9MKA5</accession>
<sequence length="134" mass="14659">MTGAADGHIFILDARPSSSFQFLGYIVVGGDILSLSLLSSLDSQQIKALALVCPMAEKEEDGGGTQLELFSLNLKILQSPNEYIDQRGMFKDSMIQKQQYKVEQPLSSAVLGSNGKLVYGHCTDSPFIHKFAWS</sequence>
<evidence type="ECO:0000256" key="2">
    <source>
        <dbReference type="ARBA" id="ARBA00004245"/>
    </source>
</evidence>
<dbReference type="EMBL" id="CAUEEQ010072281">
    <property type="protein sequence ID" value="CAJ0966134.1"/>
    <property type="molecule type" value="Genomic_DNA"/>
</dbReference>
<dbReference type="PANTHER" id="PTHR14885:SF1">
    <property type="entry name" value="CILIA- AND FLAGELLA-ASSOCIATED PROTEIN 43"/>
    <property type="match status" value="1"/>
</dbReference>
<name>A0ABN9MKA5_9NEOB</name>
<keyword evidence="3" id="KW-0963">Cytoplasm</keyword>
<gene>
    <name evidence="9" type="ORF">RIMI_LOCUS20985881</name>
</gene>
<keyword evidence="7" id="KW-0206">Cytoskeleton</keyword>
<evidence type="ECO:0000256" key="1">
    <source>
        <dbReference type="ARBA" id="ARBA00004138"/>
    </source>
</evidence>
<evidence type="ECO:0000256" key="5">
    <source>
        <dbReference type="ARBA" id="ARBA00022737"/>
    </source>
</evidence>
<evidence type="ECO:0000313" key="10">
    <source>
        <dbReference type="Proteomes" id="UP001176940"/>
    </source>
</evidence>
<evidence type="ECO:0000256" key="8">
    <source>
        <dbReference type="ARBA" id="ARBA00023273"/>
    </source>
</evidence>
<evidence type="ECO:0000256" key="6">
    <source>
        <dbReference type="ARBA" id="ARBA00023054"/>
    </source>
</evidence>
<keyword evidence="4" id="KW-0853">WD repeat</keyword>
<evidence type="ECO:0000256" key="3">
    <source>
        <dbReference type="ARBA" id="ARBA00022490"/>
    </source>
</evidence>
<comment type="subcellular location">
    <subcellularLocation>
        <location evidence="1">Cell projection</location>
        <location evidence="1">Cilium</location>
    </subcellularLocation>
    <subcellularLocation>
        <location evidence="2">Cytoplasm</location>
        <location evidence="2">Cytoskeleton</location>
    </subcellularLocation>
</comment>
<proteinExistence type="predicted"/>
<keyword evidence="6" id="KW-0175">Coiled coil</keyword>
<comment type="caution">
    <text evidence="9">The sequence shown here is derived from an EMBL/GenBank/DDBJ whole genome shotgun (WGS) entry which is preliminary data.</text>
</comment>
<evidence type="ECO:0000256" key="7">
    <source>
        <dbReference type="ARBA" id="ARBA00023212"/>
    </source>
</evidence>
<reference evidence="9" key="1">
    <citation type="submission" date="2023-07" db="EMBL/GenBank/DDBJ databases">
        <authorList>
            <person name="Stuckert A."/>
        </authorList>
    </citation>
    <scope>NUCLEOTIDE SEQUENCE</scope>
</reference>
<feature type="non-terminal residue" evidence="9">
    <location>
        <position position="134"/>
    </location>
</feature>